<organism evidence="10 11">
    <name type="scientific">Candidatus Portnoybacteria bacterium CG09_land_8_20_14_0_10_44_13</name>
    <dbReference type="NCBI Taxonomy" id="1974811"/>
    <lineage>
        <taxon>Bacteria</taxon>
        <taxon>Candidatus Portnoyibacteriota</taxon>
    </lineage>
</organism>
<feature type="transmembrane region" description="Helical" evidence="8">
    <location>
        <begin position="399"/>
        <end position="416"/>
    </location>
</feature>
<dbReference type="PANTHER" id="PTHR33908">
    <property type="entry name" value="MANNOSYLTRANSFERASE YKCB-RELATED"/>
    <property type="match status" value="1"/>
</dbReference>
<evidence type="ECO:0000313" key="11">
    <source>
        <dbReference type="Proteomes" id="UP000229080"/>
    </source>
</evidence>
<evidence type="ECO:0000256" key="1">
    <source>
        <dbReference type="ARBA" id="ARBA00004651"/>
    </source>
</evidence>
<evidence type="ECO:0000256" key="3">
    <source>
        <dbReference type="ARBA" id="ARBA00022676"/>
    </source>
</evidence>
<feature type="transmembrane region" description="Helical" evidence="8">
    <location>
        <begin position="164"/>
        <end position="196"/>
    </location>
</feature>
<feature type="transmembrane region" description="Helical" evidence="8">
    <location>
        <begin position="422"/>
        <end position="441"/>
    </location>
</feature>
<accession>A0A2H0WY21</accession>
<evidence type="ECO:0000313" key="10">
    <source>
        <dbReference type="EMBL" id="PIS16819.1"/>
    </source>
</evidence>
<evidence type="ECO:0000256" key="4">
    <source>
        <dbReference type="ARBA" id="ARBA00022679"/>
    </source>
</evidence>
<sequence>MRFVVEKIKQYQFFIFIALVLLVSTLVWWHYFGTHGKILGDAKQYQELSLNLLRNHSFSLDGELSMMREPAYPVFLAVNYYLFGVNPTIIRVEQVVLYYLIILMAYFLASKIFNIFIARFTALILSVYPVYIISTNLLYSEILATFFAMVLVLFFYLAQKTDKISFYAAAGLTLGLLILTKGAFIIFAPLCLLLILINRGITKNALKIALIFSACLILVTVPWVARNYSYFGEPSFASRGGVLLYQRAIRVDYDRSQVTKYLITSFGGEYFVRRFVDVEYDYERDGKGVYAGREERDRIYRMLGTENYDKVDGAMRKDAIKIVKEHPVSYFLWGLVELNNLNSPMIYYDRHFGIFHDDIYGHEILKSSTIILLRFGWYLFLALVVLGGYNIIKTKYRQAYILLLAVIAANSVSFFLDGVPRFLMPVFPIYIVLALCGLICFTNAHFYRNKAGNNLIASG</sequence>
<keyword evidence="6 8" id="KW-1133">Transmembrane helix</keyword>
<keyword evidence="7 8" id="KW-0472">Membrane</keyword>
<protein>
    <recommendedName>
        <fullName evidence="9">Glycosyltransferase RgtA/B/C/D-like domain-containing protein</fullName>
    </recommendedName>
</protein>
<dbReference type="Proteomes" id="UP000229080">
    <property type="component" value="Unassembled WGS sequence"/>
</dbReference>
<evidence type="ECO:0000256" key="7">
    <source>
        <dbReference type="ARBA" id="ARBA00023136"/>
    </source>
</evidence>
<dbReference type="GO" id="GO:0009103">
    <property type="term" value="P:lipopolysaccharide biosynthetic process"/>
    <property type="evidence" value="ECO:0007669"/>
    <property type="project" value="UniProtKB-ARBA"/>
</dbReference>
<dbReference type="Pfam" id="PF13231">
    <property type="entry name" value="PMT_2"/>
    <property type="match status" value="1"/>
</dbReference>
<evidence type="ECO:0000256" key="5">
    <source>
        <dbReference type="ARBA" id="ARBA00022692"/>
    </source>
</evidence>
<gene>
    <name evidence="10" type="ORF">COT61_01920</name>
</gene>
<evidence type="ECO:0000256" key="2">
    <source>
        <dbReference type="ARBA" id="ARBA00022475"/>
    </source>
</evidence>
<feature type="domain" description="Glycosyltransferase RgtA/B/C/D-like" evidence="9">
    <location>
        <begin position="70"/>
        <end position="223"/>
    </location>
</feature>
<evidence type="ECO:0000259" key="9">
    <source>
        <dbReference type="Pfam" id="PF13231"/>
    </source>
</evidence>
<evidence type="ECO:0000256" key="8">
    <source>
        <dbReference type="SAM" id="Phobius"/>
    </source>
</evidence>
<name>A0A2H0WY21_9BACT</name>
<dbReference type="GO" id="GO:0005886">
    <property type="term" value="C:plasma membrane"/>
    <property type="evidence" value="ECO:0007669"/>
    <property type="project" value="UniProtKB-SubCell"/>
</dbReference>
<dbReference type="PANTHER" id="PTHR33908:SF11">
    <property type="entry name" value="MEMBRANE PROTEIN"/>
    <property type="match status" value="1"/>
</dbReference>
<feature type="transmembrane region" description="Helical" evidence="8">
    <location>
        <begin position="137"/>
        <end position="158"/>
    </location>
</feature>
<dbReference type="InterPro" id="IPR050297">
    <property type="entry name" value="LipidA_mod_glycosyltrf_83"/>
</dbReference>
<feature type="transmembrane region" description="Helical" evidence="8">
    <location>
        <begin position="208"/>
        <end position="225"/>
    </location>
</feature>
<keyword evidence="5 8" id="KW-0812">Transmembrane</keyword>
<comment type="subcellular location">
    <subcellularLocation>
        <location evidence="1">Cell membrane</location>
        <topology evidence="1">Multi-pass membrane protein</topology>
    </subcellularLocation>
</comment>
<keyword evidence="3" id="KW-0328">Glycosyltransferase</keyword>
<comment type="caution">
    <text evidence="10">The sequence shown here is derived from an EMBL/GenBank/DDBJ whole genome shotgun (WGS) entry which is preliminary data.</text>
</comment>
<reference evidence="11" key="1">
    <citation type="submission" date="2017-09" db="EMBL/GenBank/DDBJ databases">
        <title>Depth-based differentiation of microbial function through sediment-hosted aquifers and enrichment of novel symbionts in the deep terrestrial subsurface.</title>
        <authorList>
            <person name="Probst A.J."/>
            <person name="Ladd B."/>
            <person name="Jarett J.K."/>
            <person name="Geller-Mcgrath D.E."/>
            <person name="Sieber C.M.K."/>
            <person name="Emerson J.B."/>
            <person name="Anantharaman K."/>
            <person name="Thomas B.C."/>
            <person name="Malmstrom R."/>
            <person name="Stieglmeier M."/>
            <person name="Klingl A."/>
            <person name="Woyke T."/>
            <person name="Ryan C.M."/>
            <person name="Banfield J.F."/>
        </authorList>
    </citation>
    <scope>NUCLEOTIDE SEQUENCE [LARGE SCALE GENOMIC DNA]</scope>
</reference>
<keyword evidence="2" id="KW-1003">Cell membrane</keyword>
<feature type="transmembrane region" description="Helical" evidence="8">
    <location>
        <begin position="96"/>
        <end position="125"/>
    </location>
</feature>
<evidence type="ECO:0000256" key="6">
    <source>
        <dbReference type="ARBA" id="ARBA00022989"/>
    </source>
</evidence>
<dbReference type="GO" id="GO:0016763">
    <property type="term" value="F:pentosyltransferase activity"/>
    <property type="evidence" value="ECO:0007669"/>
    <property type="project" value="TreeGrafter"/>
</dbReference>
<feature type="transmembrane region" description="Helical" evidence="8">
    <location>
        <begin position="12"/>
        <end position="31"/>
    </location>
</feature>
<keyword evidence="4" id="KW-0808">Transferase</keyword>
<proteinExistence type="predicted"/>
<dbReference type="AlphaFoldDB" id="A0A2H0WY21"/>
<feature type="transmembrane region" description="Helical" evidence="8">
    <location>
        <begin position="375"/>
        <end position="392"/>
    </location>
</feature>
<dbReference type="EMBL" id="PEZF01000063">
    <property type="protein sequence ID" value="PIS16819.1"/>
    <property type="molecule type" value="Genomic_DNA"/>
</dbReference>
<dbReference type="InterPro" id="IPR038731">
    <property type="entry name" value="RgtA/B/C-like"/>
</dbReference>